<dbReference type="PANTHER" id="PTHR43557:SF2">
    <property type="entry name" value="RIESKE DOMAIN-CONTAINING PROTEIN-RELATED"/>
    <property type="match status" value="1"/>
</dbReference>
<dbReference type="Pfam" id="PF07992">
    <property type="entry name" value="Pyr_redox_2"/>
    <property type="match status" value="1"/>
</dbReference>
<proteinExistence type="predicted"/>
<evidence type="ECO:0000256" key="4">
    <source>
        <dbReference type="ARBA" id="ARBA00023002"/>
    </source>
</evidence>
<keyword evidence="4" id="KW-0560">Oxidoreductase</keyword>
<evidence type="ECO:0000259" key="6">
    <source>
        <dbReference type="Pfam" id="PF14759"/>
    </source>
</evidence>
<keyword evidence="2" id="KW-0285">Flavoprotein</keyword>
<comment type="cofactor">
    <cofactor evidence="1">
        <name>FAD</name>
        <dbReference type="ChEBI" id="CHEBI:57692"/>
    </cofactor>
</comment>
<dbReference type="RefSeq" id="WP_106176866.1">
    <property type="nucleotide sequence ID" value="NZ_PVNH01000001.1"/>
</dbReference>
<dbReference type="EMBL" id="PVNH01000001">
    <property type="protein sequence ID" value="PRX51403.1"/>
    <property type="molecule type" value="Genomic_DNA"/>
</dbReference>
<dbReference type="InterPro" id="IPR050446">
    <property type="entry name" value="FAD-oxidoreductase/Apoptosis"/>
</dbReference>
<dbReference type="Gene3D" id="3.50.50.60">
    <property type="entry name" value="FAD/NAD(P)-binding domain"/>
    <property type="match status" value="2"/>
</dbReference>
<dbReference type="InterPro" id="IPR023753">
    <property type="entry name" value="FAD/NAD-binding_dom"/>
</dbReference>
<sequence length="427" mass="44552">MCPRPSSDGHSRPGHPGARVVVVGAGHAGVQVADTLRARGHTGPITIVGDEPVLPYQRPPLSKEHLTPADAAPVLPLRAERYFAEHRIDLRTGVTATALHREARTVELSDGGAVPYDALVLATGAVSRAFGVPGADLAGVHALRTLADADALRAALPGARSVLVVGAGFIGLEFAAAARRHAVRVTVLEAGERPLARAVSPETAAHLAAAHREAGTELRCGETVARFVGEHGRVHGALGTTGAEYPADLVLVGIGVEPRAELAARAGLDVADGIVVDERLRTRDPSVYAVGDCANHPNSHAGGRVRLESVQNAAGQARHVASVILGAERAYAELPWFWSHQGELTLQIAGLRLPGDDSVVLGDPATGRFSVCCLRQGRLVAVESVNRPADHMAARRLLAAGRVLSPGDLRDPAFSLKRLARALVPAP</sequence>
<dbReference type="OrthoDB" id="4475657at2"/>
<dbReference type="SUPFAM" id="SSF51905">
    <property type="entry name" value="FAD/NAD(P)-binding domain"/>
    <property type="match status" value="2"/>
</dbReference>
<name>A0A2T0M3T5_9PSEU</name>
<dbReference type="GO" id="GO:0051213">
    <property type="term" value="F:dioxygenase activity"/>
    <property type="evidence" value="ECO:0007669"/>
    <property type="project" value="UniProtKB-KW"/>
</dbReference>
<feature type="domain" description="FAD/NAD(P)-binding" evidence="5">
    <location>
        <begin position="19"/>
        <end position="317"/>
    </location>
</feature>
<dbReference type="InterPro" id="IPR016156">
    <property type="entry name" value="FAD/NAD-linked_Rdtase_dimer_sf"/>
</dbReference>
<comment type="caution">
    <text evidence="7">The sequence shown here is derived from an EMBL/GenBank/DDBJ whole genome shotgun (WGS) entry which is preliminary data.</text>
</comment>
<dbReference type="PANTHER" id="PTHR43557">
    <property type="entry name" value="APOPTOSIS-INDUCING FACTOR 1"/>
    <property type="match status" value="1"/>
</dbReference>
<dbReference type="PRINTS" id="PR00368">
    <property type="entry name" value="FADPNR"/>
</dbReference>
<evidence type="ECO:0000259" key="5">
    <source>
        <dbReference type="Pfam" id="PF07992"/>
    </source>
</evidence>
<keyword evidence="7" id="KW-0223">Dioxygenase</keyword>
<reference evidence="7 8" key="1">
    <citation type="submission" date="2018-03" db="EMBL/GenBank/DDBJ databases">
        <title>Genomic Encyclopedia of Type Strains, Phase III (KMG-III): the genomes of soil and plant-associated and newly described type strains.</title>
        <authorList>
            <person name="Whitman W."/>
        </authorList>
    </citation>
    <scope>NUCLEOTIDE SEQUENCE [LARGE SCALE GENOMIC DNA]</scope>
    <source>
        <strain evidence="7 8">CGMCC 4.7125</strain>
    </source>
</reference>
<accession>A0A2T0M3T5</accession>
<organism evidence="7 8">
    <name type="scientific">Prauserella shujinwangii</name>
    <dbReference type="NCBI Taxonomy" id="1453103"/>
    <lineage>
        <taxon>Bacteria</taxon>
        <taxon>Bacillati</taxon>
        <taxon>Actinomycetota</taxon>
        <taxon>Actinomycetes</taxon>
        <taxon>Pseudonocardiales</taxon>
        <taxon>Pseudonocardiaceae</taxon>
        <taxon>Prauserella</taxon>
    </lineage>
</organism>
<dbReference type="GO" id="GO:0005737">
    <property type="term" value="C:cytoplasm"/>
    <property type="evidence" value="ECO:0007669"/>
    <property type="project" value="TreeGrafter"/>
</dbReference>
<evidence type="ECO:0000313" key="8">
    <source>
        <dbReference type="Proteomes" id="UP000238362"/>
    </source>
</evidence>
<evidence type="ECO:0000313" key="7">
    <source>
        <dbReference type="EMBL" id="PRX51403.1"/>
    </source>
</evidence>
<protein>
    <submittedName>
        <fullName evidence="7">3-phenylpropionate/trans-cinnamate dioxygenase ferredoxin reductase subunit</fullName>
    </submittedName>
</protein>
<dbReference type="SUPFAM" id="SSF55424">
    <property type="entry name" value="FAD/NAD-linked reductases, dimerisation (C-terminal) domain"/>
    <property type="match status" value="1"/>
</dbReference>
<dbReference type="InterPro" id="IPR028202">
    <property type="entry name" value="Reductase_C"/>
</dbReference>
<dbReference type="AlphaFoldDB" id="A0A2T0M3T5"/>
<dbReference type="InterPro" id="IPR036188">
    <property type="entry name" value="FAD/NAD-bd_sf"/>
</dbReference>
<evidence type="ECO:0000256" key="2">
    <source>
        <dbReference type="ARBA" id="ARBA00022630"/>
    </source>
</evidence>
<evidence type="ECO:0000256" key="3">
    <source>
        <dbReference type="ARBA" id="ARBA00022827"/>
    </source>
</evidence>
<dbReference type="GO" id="GO:0016651">
    <property type="term" value="F:oxidoreductase activity, acting on NAD(P)H"/>
    <property type="evidence" value="ECO:0007669"/>
    <property type="project" value="TreeGrafter"/>
</dbReference>
<dbReference type="Proteomes" id="UP000238362">
    <property type="component" value="Unassembled WGS sequence"/>
</dbReference>
<dbReference type="Pfam" id="PF14759">
    <property type="entry name" value="Reductase_C"/>
    <property type="match status" value="1"/>
</dbReference>
<dbReference type="Gene3D" id="3.30.390.30">
    <property type="match status" value="1"/>
</dbReference>
<gene>
    <name evidence="7" type="ORF">B0I33_101557</name>
</gene>
<dbReference type="PRINTS" id="PR00411">
    <property type="entry name" value="PNDRDTASEI"/>
</dbReference>
<keyword evidence="8" id="KW-1185">Reference proteome</keyword>
<evidence type="ECO:0000256" key="1">
    <source>
        <dbReference type="ARBA" id="ARBA00001974"/>
    </source>
</evidence>
<keyword evidence="3" id="KW-0274">FAD</keyword>
<feature type="domain" description="Reductase C-terminal" evidence="6">
    <location>
        <begin position="336"/>
        <end position="420"/>
    </location>
</feature>